<dbReference type="GO" id="GO:0008146">
    <property type="term" value="F:sulfotransferase activity"/>
    <property type="evidence" value="ECO:0007669"/>
    <property type="project" value="TreeGrafter"/>
</dbReference>
<dbReference type="SMART" id="SM00450">
    <property type="entry name" value="RHOD"/>
    <property type="match status" value="1"/>
</dbReference>
<dbReference type="GO" id="GO:0005829">
    <property type="term" value="C:cytosol"/>
    <property type="evidence" value="ECO:0007669"/>
    <property type="project" value="TreeGrafter"/>
</dbReference>
<evidence type="ECO:0000259" key="3">
    <source>
        <dbReference type="PROSITE" id="PS50206"/>
    </source>
</evidence>
<dbReference type="InterPro" id="IPR036873">
    <property type="entry name" value="Rhodanese-like_dom_sf"/>
</dbReference>
<dbReference type="PROSITE" id="PS50206">
    <property type="entry name" value="RHODANESE_3"/>
    <property type="match status" value="1"/>
</dbReference>
<keyword evidence="4" id="KW-0548">Nucleotidyltransferase</keyword>
<protein>
    <submittedName>
        <fullName evidence="4">Molybdopterin/thiamine biosynthesis adenylyltransferase/rhodanese-related sulfurtransferase</fullName>
        <ecNumber evidence="4">2.7.7.-</ecNumber>
        <ecNumber evidence="4">2.7.7.80</ecNumber>
        <ecNumber evidence="4">2.8.1.-</ecNumber>
        <ecNumber evidence="4">2.8.1.11</ecNumber>
    </submittedName>
</protein>
<dbReference type="Pfam" id="PF00899">
    <property type="entry name" value="ThiF"/>
    <property type="match status" value="1"/>
</dbReference>
<keyword evidence="4" id="KW-0808">Transferase</keyword>
<evidence type="ECO:0000313" key="4">
    <source>
        <dbReference type="EMBL" id="MDQ0645957.1"/>
    </source>
</evidence>
<dbReference type="Pfam" id="PF00581">
    <property type="entry name" value="Rhodanese"/>
    <property type="match status" value="1"/>
</dbReference>
<dbReference type="EMBL" id="JAUSXV010000001">
    <property type="protein sequence ID" value="MDQ0645957.1"/>
    <property type="molecule type" value="Genomic_DNA"/>
</dbReference>
<comment type="similarity">
    <text evidence="1">Belongs to the HesA/MoeB/ThiF family.</text>
</comment>
<evidence type="ECO:0000256" key="2">
    <source>
        <dbReference type="SAM" id="MobiDB-lite"/>
    </source>
</evidence>
<dbReference type="Gene3D" id="3.40.50.720">
    <property type="entry name" value="NAD(P)-binding Rossmann-like Domain"/>
    <property type="match status" value="1"/>
</dbReference>
<proteinExistence type="inferred from homology"/>
<dbReference type="EC" id="2.7.7.80" evidence="4"/>
<dbReference type="PANTHER" id="PTHR10953">
    <property type="entry name" value="UBIQUITIN-ACTIVATING ENZYME E1"/>
    <property type="match status" value="1"/>
</dbReference>
<name>A0AAW8ES64_9MICO</name>
<accession>A0AAW8ES64</accession>
<sequence length="402" mass="42230">MTPPADSERVRTGLVEPGPTLDSDRIARYSRQLMLPGFGESAQRRLAAARVLVIGAGGLGSALVPVLAGSGVGTIGIADDDVVELSNLHRQLSHGTADVGRAKVDSLAETVTAIDPAIAVVPHRERVSAENLPRLLADYDLLVDGSDNFATRYLANDAAELAGKPLVWGSILRFHGQVGIAWKGRGPTFRDLFPAPPPADEALSCELGGVLPSLCTAIGSLMATEVIKVVAGIGEPLLGRVLFYDALTARTREIAYAVDETRAELTGLDDYERLCGTAADPGLSISAAELLRRRRAGERMLLLDVREAEEAAGRRIHGSELLPVGRIDAGENVETTLPVVVYCEQDPRSRRAATALRGQGLDAVYVVGGIRSFVAVGGDVESGRDDGADADTAAPHGEGVPA</sequence>
<dbReference type="EC" id="2.8.1.-" evidence="4"/>
<comment type="caution">
    <text evidence="4">The sequence shown here is derived from an EMBL/GenBank/DDBJ whole genome shotgun (WGS) entry which is preliminary data.</text>
</comment>
<feature type="region of interest" description="Disordered" evidence="2">
    <location>
        <begin position="381"/>
        <end position="402"/>
    </location>
</feature>
<evidence type="ECO:0000256" key="1">
    <source>
        <dbReference type="ARBA" id="ARBA00009919"/>
    </source>
</evidence>
<gene>
    <name evidence="4" type="ORF">QFZ53_000153</name>
</gene>
<dbReference type="GO" id="GO:0008641">
    <property type="term" value="F:ubiquitin-like modifier activating enzyme activity"/>
    <property type="evidence" value="ECO:0007669"/>
    <property type="project" value="InterPro"/>
</dbReference>
<keyword evidence="5" id="KW-1185">Reference proteome</keyword>
<dbReference type="InterPro" id="IPR045886">
    <property type="entry name" value="ThiF/MoeB/HesA"/>
</dbReference>
<dbReference type="GO" id="GO:0004792">
    <property type="term" value="F:thiosulfate-cyanide sulfurtransferase activity"/>
    <property type="evidence" value="ECO:0007669"/>
    <property type="project" value="TreeGrafter"/>
</dbReference>
<feature type="domain" description="Rhodanese" evidence="3">
    <location>
        <begin position="296"/>
        <end position="382"/>
    </location>
</feature>
<dbReference type="EC" id="2.8.1.11" evidence="4"/>
<dbReference type="SUPFAM" id="SSF69572">
    <property type="entry name" value="Activating enzymes of the ubiquitin-like proteins"/>
    <property type="match status" value="1"/>
</dbReference>
<dbReference type="EC" id="2.7.7.-" evidence="4"/>
<dbReference type="FunFam" id="3.40.50.720:FF:000080">
    <property type="entry name" value="Thiazole biosynthesis adenylyltransferase ThiF"/>
    <property type="match status" value="1"/>
</dbReference>
<dbReference type="InterPro" id="IPR001763">
    <property type="entry name" value="Rhodanese-like_dom"/>
</dbReference>
<reference evidence="4 5" key="1">
    <citation type="submission" date="2023-07" db="EMBL/GenBank/DDBJ databases">
        <title>Comparative genomics of wheat-associated soil bacteria to identify genetic determinants of phenazine resistance.</title>
        <authorList>
            <person name="Mouncey N."/>
        </authorList>
    </citation>
    <scope>NUCLEOTIDE SEQUENCE [LARGE SCALE GENOMIC DNA]</scope>
    <source>
        <strain evidence="4 5">W4I9-1</strain>
    </source>
</reference>
<organism evidence="4 5">
    <name type="scientific">Microbacterium natoriense</name>
    <dbReference type="NCBI Taxonomy" id="284570"/>
    <lineage>
        <taxon>Bacteria</taxon>
        <taxon>Bacillati</taxon>
        <taxon>Actinomycetota</taxon>
        <taxon>Actinomycetes</taxon>
        <taxon>Micrococcales</taxon>
        <taxon>Microbacteriaceae</taxon>
        <taxon>Microbacterium</taxon>
    </lineage>
</organism>
<dbReference type="GO" id="GO:0061604">
    <property type="term" value="F:molybdopterin-synthase sulfurtransferase activity"/>
    <property type="evidence" value="ECO:0007669"/>
    <property type="project" value="UniProtKB-EC"/>
</dbReference>
<dbReference type="Gene3D" id="3.40.250.10">
    <property type="entry name" value="Rhodanese-like domain"/>
    <property type="match status" value="1"/>
</dbReference>
<dbReference type="CDD" id="cd00757">
    <property type="entry name" value="ThiF_MoeB_HesA_family"/>
    <property type="match status" value="1"/>
</dbReference>
<dbReference type="RefSeq" id="WP_307292499.1">
    <property type="nucleotide sequence ID" value="NZ_JAUSXV010000001.1"/>
</dbReference>
<dbReference type="InterPro" id="IPR035985">
    <property type="entry name" value="Ubiquitin-activating_enz"/>
</dbReference>
<dbReference type="Proteomes" id="UP001244427">
    <property type="component" value="Unassembled WGS sequence"/>
</dbReference>
<dbReference type="GO" id="GO:0061605">
    <property type="term" value="F:molybdopterin-synthase adenylyltransferase activity"/>
    <property type="evidence" value="ECO:0007669"/>
    <property type="project" value="UniProtKB-EC"/>
</dbReference>
<dbReference type="CDD" id="cd00158">
    <property type="entry name" value="RHOD"/>
    <property type="match status" value="1"/>
</dbReference>
<evidence type="ECO:0000313" key="5">
    <source>
        <dbReference type="Proteomes" id="UP001244427"/>
    </source>
</evidence>
<dbReference type="AlphaFoldDB" id="A0AAW8ES64"/>
<dbReference type="InterPro" id="IPR000594">
    <property type="entry name" value="ThiF_NAD_FAD-bd"/>
</dbReference>
<dbReference type="PANTHER" id="PTHR10953:SF102">
    <property type="entry name" value="ADENYLYLTRANSFERASE AND SULFURTRANSFERASE MOCS3"/>
    <property type="match status" value="1"/>
</dbReference>